<name>A0A645D941_9ZZZZ</name>
<comment type="caution">
    <text evidence="1">The sequence shown here is derived from an EMBL/GenBank/DDBJ whole genome shotgun (WGS) entry which is preliminary data.</text>
</comment>
<gene>
    <name evidence="1" type="ORF">SDC9_132873</name>
</gene>
<protein>
    <submittedName>
        <fullName evidence="1">Uncharacterized protein</fullName>
    </submittedName>
</protein>
<dbReference type="AlphaFoldDB" id="A0A645D941"/>
<sequence>MSSLSNFSWDSIFLSSCPPTKKDAINAIIVTLLIKFTIGNSDKPGVATLPLTSANPIPNPKITMIRIGEYLVPATTVRAINTIGINNNSVSQS</sequence>
<evidence type="ECO:0000313" key="1">
    <source>
        <dbReference type="EMBL" id="MPM85791.1"/>
    </source>
</evidence>
<organism evidence="1">
    <name type="scientific">bioreactor metagenome</name>
    <dbReference type="NCBI Taxonomy" id="1076179"/>
    <lineage>
        <taxon>unclassified sequences</taxon>
        <taxon>metagenomes</taxon>
        <taxon>ecological metagenomes</taxon>
    </lineage>
</organism>
<accession>A0A645D941</accession>
<proteinExistence type="predicted"/>
<reference evidence="1" key="1">
    <citation type="submission" date="2019-08" db="EMBL/GenBank/DDBJ databases">
        <authorList>
            <person name="Kucharzyk K."/>
            <person name="Murdoch R.W."/>
            <person name="Higgins S."/>
            <person name="Loffler F."/>
        </authorList>
    </citation>
    <scope>NUCLEOTIDE SEQUENCE</scope>
</reference>
<dbReference type="EMBL" id="VSSQ01034000">
    <property type="protein sequence ID" value="MPM85791.1"/>
    <property type="molecule type" value="Genomic_DNA"/>
</dbReference>